<dbReference type="EMBL" id="PQXO01000672">
    <property type="protein sequence ID" value="TGO83270.1"/>
    <property type="molecule type" value="Genomic_DNA"/>
</dbReference>
<protein>
    <submittedName>
        <fullName evidence="2">Uncharacterized protein</fullName>
    </submittedName>
</protein>
<dbReference type="Proteomes" id="UP000297280">
    <property type="component" value="Unassembled WGS sequence"/>
</dbReference>
<name>A0A4Z1KCB3_9HELO</name>
<dbReference type="AlphaFoldDB" id="A0A4Z1KCB3"/>
<keyword evidence="3" id="KW-1185">Reference proteome</keyword>
<evidence type="ECO:0000313" key="2">
    <source>
        <dbReference type="EMBL" id="TGO83270.1"/>
    </source>
</evidence>
<feature type="compositionally biased region" description="Polar residues" evidence="1">
    <location>
        <begin position="92"/>
        <end position="102"/>
    </location>
</feature>
<evidence type="ECO:0000313" key="3">
    <source>
        <dbReference type="Proteomes" id="UP000297280"/>
    </source>
</evidence>
<feature type="region of interest" description="Disordered" evidence="1">
    <location>
        <begin position="19"/>
        <end position="42"/>
    </location>
</feature>
<organism evidence="2 3">
    <name type="scientific">Botrytis porri</name>
    <dbReference type="NCBI Taxonomy" id="87229"/>
    <lineage>
        <taxon>Eukaryota</taxon>
        <taxon>Fungi</taxon>
        <taxon>Dikarya</taxon>
        <taxon>Ascomycota</taxon>
        <taxon>Pezizomycotina</taxon>
        <taxon>Leotiomycetes</taxon>
        <taxon>Helotiales</taxon>
        <taxon>Sclerotiniaceae</taxon>
        <taxon>Botrytis</taxon>
    </lineage>
</organism>
<sequence length="102" mass="11687">MSNYSTAKVIHGDLTRRMKLSQPRTASPTLPRKHSKMQRRRAFPPMDTYLLRKKAGNHVEMVQQRPLIIGQHHGEVVPPGYPSMSFAKHRGQANSEEPNLQF</sequence>
<proteinExistence type="predicted"/>
<feature type="compositionally biased region" description="Basic residues" evidence="1">
    <location>
        <begin position="31"/>
        <end position="42"/>
    </location>
</feature>
<accession>A0A4Z1KCB3</accession>
<evidence type="ECO:0000256" key="1">
    <source>
        <dbReference type="SAM" id="MobiDB-lite"/>
    </source>
</evidence>
<feature type="region of interest" description="Disordered" evidence="1">
    <location>
        <begin position="73"/>
        <end position="102"/>
    </location>
</feature>
<comment type="caution">
    <text evidence="2">The sequence shown here is derived from an EMBL/GenBank/DDBJ whole genome shotgun (WGS) entry which is preliminary data.</text>
</comment>
<gene>
    <name evidence="2" type="ORF">BPOR_0673g00040</name>
</gene>
<dbReference type="OrthoDB" id="10527589at2759"/>
<reference evidence="2 3" key="1">
    <citation type="submission" date="2017-12" db="EMBL/GenBank/DDBJ databases">
        <title>Comparative genomics of Botrytis spp.</title>
        <authorList>
            <person name="Valero-Jimenez C.A."/>
            <person name="Tapia P."/>
            <person name="Veloso J."/>
            <person name="Silva-Moreno E."/>
            <person name="Staats M."/>
            <person name="Valdes J.H."/>
            <person name="Van Kan J.A.L."/>
        </authorList>
    </citation>
    <scope>NUCLEOTIDE SEQUENCE [LARGE SCALE GENOMIC DNA]</scope>
    <source>
        <strain evidence="2 3">MUCL3349</strain>
    </source>
</reference>